<accession>A0A450WQ69</accession>
<name>A0A450WQ69_9GAMM</name>
<dbReference type="EMBL" id="CAADEZ010000074">
    <property type="protein sequence ID" value="VFJ49645.1"/>
    <property type="molecule type" value="Genomic_DNA"/>
</dbReference>
<sequence>MDKRFDMLTRRIERFMFRSFGITVSAVTAVIAVFRHPTRNNLPELRSLDHIKHLFSFARRQTHSEYVKSLQHRSWTRICDK</sequence>
<dbReference type="EMBL" id="CAADFA010000083">
    <property type="protein sequence ID" value="VFJ50323.1"/>
    <property type="molecule type" value="Genomic_DNA"/>
</dbReference>
<dbReference type="EMBL" id="CAADFL010000602">
    <property type="protein sequence ID" value="VFK19191.1"/>
    <property type="molecule type" value="Genomic_DNA"/>
</dbReference>
<proteinExistence type="predicted"/>
<organism evidence="3">
    <name type="scientific">Candidatus Kentrum sp. FM</name>
    <dbReference type="NCBI Taxonomy" id="2126340"/>
    <lineage>
        <taxon>Bacteria</taxon>
        <taxon>Pseudomonadati</taxon>
        <taxon>Pseudomonadota</taxon>
        <taxon>Gammaproteobacteria</taxon>
        <taxon>Candidatus Kentrum</taxon>
    </lineage>
</organism>
<evidence type="ECO:0000313" key="1">
    <source>
        <dbReference type="EMBL" id="VFJ49645.1"/>
    </source>
</evidence>
<gene>
    <name evidence="1" type="ORF">BECKFM1743A_GA0114220_100745</name>
    <name evidence="3" type="ORF">BECKFM1743B_GA0114221_106022</name>
    <name evidence="2" type="ORF">BECKFM1743C_GA0114222_100836</name>
</gene>
<evidence type="ECO:0000313" key="3">
    <source>
        <dbReference type="EMBL" id="VFK19191.1"/>
    </source>
</evidence>
<dbReference type="AlphaFoldDB" id="A0A450WQ69"/>
<protein>
    <submittedName>
        <fullName evidence="3">Uncharacterized protein</fullName>
    </submittedName>
</protein>
<reference evidence="3" key="1">
    <citation type="submission" date="2019-02" db="EMBL/GenBank/DDBJ databases">
        <authorList>
            <person name="Gruber-Vodicka R. H."/>
            <person name="Seah K. B. B."/>
        </authorList>
    </citation>
    <scope>NUCLEOTIDE SEQUENCE</scope>
    <source>
        <strain evidence="1">BECK_BZ163</strain>
        <strain evidence="3">BECK_BZ164</strain>
        <strain evidence="2">BECK_BZ165</strain>
    </source>
</reference>
<evidence type="ECO:0000313" key="2">
    <source>
        <dbReference type="EMBL" id="VFJ50323.1"/>
    </source>
</evidence>